<dbReference type="Proteomes" id="UP001596161">
    <property type="component" value="Unassembled WGS sequence"/>
</dbReference>
<keyword evidence="2" id="KW-1185">Reference proteome</keyword>
<protein>
    <submittedName>
        <fullName evidence="1">Uncharacterized protein</fullName>
    </submittedName>
</protein>
<accession>A0ABW0ED66</accession>
<reference evidence="2" key="1">
    <citation type="journal article" date="2019" name="Int. J. Syst. Evol. Microbiol.">
        <title>The Global Catalogue of Microorganisms (GCM) 10K type strain sequencing project: providing services to taxonomists for standard genome sequencing and annotation.</title>
        <authorList>
            <consortium name="The Broad Institute Genomics Platform"/>
            <consortium name="The Broad Institute Genome Sequencing Center for Infectious Disease"/>
            <person name="Wu L."/>
            <person name="Ma J."/>
        </authorList>
    </citation>
    <scope>NUCLEOTIDE SEQUENCE [LARGE SCALE GENOMIC DNA]</scope>
    <source>
        <strain evidence="2">KACC 12602</strain>
    </source>
</reference>
<proteinExistence type="predicted"/>
<dbReference type="EMBL" id="JBHSKT010000006">
    <property type="protein sequence ID" value="MFC5271203.1"/>
    <property type="molecule type" value="Genomic_DNA"/>
</dbReference>
<evidence type="ECO:0000313" key="1">
    <source>
        <dbReference type="EMBL" id="MFC5271203.1"/>
    </source>
</evidence>
<comment type="caution">
    <text evidence="1">The sequence shown here is derived from an EMBL/GenBank/DDBJ whole genome shotgun (WGS) entry which is preliminary data.</text>
</comment>
<gene>
    <name evidence="1" type="ORF">ACFPIB_11320</name>
</gene>
<organism evidence="1 2">
    <name type="scientific">Adhaeribacter terreus</name>
    <dbReference type="NCBI Taxonomy" id="529703"/>
    <lineage>
        <taxon>Bacteria</taxon>
        <taxon>Pseudomonadati</taxon>
        <taxon>Bacteroidota</taxon>
        <taxon>Cytophagia</taxon>
        <taxon>Cytophagales</taxon>
        <taxon>Hymenobacteraceae</taxon>
        <taxon>Adhaeribacter</taxon>
    </lineage>
</organism>
<evidence type="ECO:0000313" key="2">
    <source>
        <dbReference type="Proteomes" id="UP001596161"/>
    </source>
</evidence>
<name>A0ABW0ED66_9BACT</name>
<sequence>MKDLNASIIRTACGKPFDLRKAAPLASNASAPYGRHNFIVYKTTNGFYLKGYNTGCNQNLLNAFELISRNEAMKYLQLPRMAA</sequence>
<dbReference type="RefSeq" id="WP_378017570.1">
    <property type="nucleotide sequence ID" value="NZ_JBHSKT010000006.1"/>
</dbReference>